<organism evidence="4 5">
    <name type="scientific">[Clostridium] polysaccharolyticum</name>
    <dbReference type="NCBI Taxonomy" id="29364"/>
    <lineage>
        <taxon>Bacteria</taxon>
        <taxon>Bacillati</taxon>
        <taxon>Bacillota</taxon>
        <taxon>Clostridia</taxon>
        <taxon>Lachnospirales</taxon>
        <taxon>Lachnospiraceae</taxon>
    </lineage>
</organism>
<dbReference type="PROSITE" id="PS50977">
    <property type="entry name" value="HTH_TETR_2"/>
    <property type="match status" value="1"/>
</dbReference>
<protein>
    <submittedName>
        <fullName evidence="4">Transcriptional regulator, TetR family</fullName>
    </submittedName>
</protein>
<dbReference type="PROSITE" id="PS01081">
    <property type="entry name" value="HTH_TETR_1"/>
    <property type="match status" value="1"/>
</dbReference>
<feature type="domain" description="HTH tetR-type" evidence="3">
    <location>
        <begin position="9"/>
        <end position="69"/>
    </location>
</feature>
<dbReference type="PRINTS" id="PR00455">
    <property type="entry name" value="HTHTETR"/>
</dbReference>
<dbReference type="Pfam" id="PF00440">
    <property type="entry name" value="TetR_N"/>
    <property type="match status" value="1"/>
</dbReference>
<dbReference type="Proteomes" id="UP000199800">
    <property type="component" value="Unassembled WGS sequence"/>
</dbReference>
<evidence type="ECO:0000259" key="3">
    <source>
        <dbReference type="PROSITE" id="PS50977"/>
    </source>
</evidence>
<evidence type="ECO:0000256" key="1">
    <source>
        <dbReference type="ARBA" id="ARBA00023125"/>
    </source>
</evidence>
<dbReference type="InterPro" id="IPR001647">
    <property type="entry name" value="HTH_TetR"/>
</dbReference>
<name>A0A1H9ZFV3_9FIRM</name>
<dbReference type="InterPro" id="IPR023772">
    <property type="entry name" value="DNA-bd_HTH_TetR-type_CS"/>
</dbReference>
<dbReference type="RefSeq" id="WP_092476417.1">
    <property type="nucleotide sequence ID" value="NZ_FOHN01000003.1"/>
</dbReference>
<dbReference type="InterPro" id="IPR009057">
    <property type="entry name" value="Homeodomain-like_sf"/>
</dbReference>
<dbReference type="AlphaFoldDB" id="A0A1H9ZFV3"/>
<proteinExistence type="predicted"/>
<dbReference type="InterPro" id="IPR050624">
    <property type="entry name" value="HTH-type_Tx_Regulator"/>
</dbReference>
<dbReference type="SUPFAM" id="SSF46689">
    <property type="entry name" value="Homeodomain-like"/>
    <property type="match status" value="1"/>
</dbReference>
<accession>A0A1H9ZFV3</accession>
<keyword evidence="1 2" id="KW-0238">DNA-binding</keyword>
<evidence type="ECO:0000313" key="5">
    <source>
        <dbReference type="Proteomes" id="UP000199800"/>
    </source>
</evidence>
<dbReference type="GO" id="GO:0003677">
    <property type="term" value="F:DNA binding"/>
    <property type="evidence" value="ECO:0007669"/>
    <property type="project" value="UniProtKB-UniRule"/>
</dbReference>
<dbReference type="Gene3D" id="1.10.357.10">
    <property type="entry name" value="Tetracycline Repressor, domain 2"/>
    <property type="match status" value="1"/>
</dbReference>
<dbReference type="PANTHER" id="PTHR43479:SF11">
    <property type="entry name" value="ACREF_ENVCD OPERON REPRESSOR-RELATED"/>
    <property type="match status" value="1"/>
</dbReference>
<sequence>MGKVERKKKEKKDALLSTAFELFTTKGIHKTSIADIVEKAGVAKGTFYLYFTDKYDIRNKLISHKASQLFHSAKEAMHKEADLTEVSDRIIFIIDHILNQLSENKVLLNFISKNLSWGVFKSSIITKKDADEINFFDAYAALIKNSGYTFQNAEIMLYTIIELVGSTCYSPILYNEPATIEEYKPFLYQTIRHIIETHRLS</sequence>
<dbReference type="PANTHER" id="PTHR43479">
    <property type="entry name" value="ACREF/ENVCD OPERON REPRESSOR-RELATED"/>
    <property type="match status" value="1"/>
</dbReference>
<evidence type="ECO:0000313" key="4">
    <source>
        <dbReference type="EMBL" id="SES80389.1"/>
    </source>
</evidence>
<feature type="DNA-binding region" description="H-T-H motif" evidence="2">
    <location>
        <begin position="32"/>
        <end position="51"/>
    </location>
</feature>
<evidence type="ECO:0000256" key="2">
    <source>
        <dbReference type="PROSITE-ProRule" id="PRU00335"/>
    </source>
</evidence>
<reference evidence="4 5" key="1">
    <citation type="submission" date="2016-10" db="EMBL/GenBank/DDBJ databases">
        <authorList>
            <person name="de Groot N.N."/>
        </authorList>
    </citation>
    <scope>NUCLEOTIDE SEQUENCE [LARGE SCALE GENOMIC DNA]</scope>
    <source>
        <strain evidence="4 5">DSM 1801</strain>
    </source>
</reference>
<gene>
    <name evidence="4" type="ORF">SAMN04487772_103182</name>
</gene>
<keyword evidence="5" id="KW-1185">Reference proteome</keyword>
<dbReference type="EMBL" id="FOHN01000003">
    <property type="protein sequence ID" value="SES80389.1"/>
    <property type="molecule type" value="Genomic_DNA"/>
</dbReference>
<dbReference type="STRING" id="29364.SAMN04487772_103182"/>
<dbReference type="OrthoDB" id="9812484at2"/>